<proteinExistence type="predicted"/>
<dbReference type="Proteomes" id="UP000017836">
    <property type="component" value="Unassembled WGS sequence"/>
</dbReference>
<name>U5D5A3_AMBTC</name>
<gene>
    <name evidence="2" type="ORF">AMTR_s00031p00232660</name>
</gene>
<reference evidence="3" key="1">
    <citation type="journal article" date="2013" name="Science">
        <title>The Amborella genome and the evolution of flowering plants.</title>
        <authorList>
            <consortium name="Amborella Genome Project"/>
        </authorList>
    </citation>
    <scope>NUCLEOTIDE SEQUENCE [LARGE SCALE GENOMIC DNA]</scope>
</reference>
<dbReference type="AlphaFoldDB" id="U5D5A3"/>
<feature type="region of interest" description="Disordered" evidence="1">
    <location>
        <begin position="73"/>
        <end position="102"/>
    </location>
</feature>
<feature type="region of interest" description="Disordered" evidence="1">
    <location>
        <begin position="24"/>
        <end position="44"/>
    </location>
</feature>
<evidence type="ECO:0000313" key="2">
    <source>
        <dbReference type="EMBL" id="ERN16592.1"/>
    </source>
</evidence>
<dbReference type="HOGENOM" id="CLU_2281206_0_0_1"/>
<evidence type="ECO:0000256" key="1">
    <source>
        <dbReference type="SAM" id="MobiDB-lite"/>
    </source>
</evidence>
<keyword evidence="3" id="KW-1185">Reference proteome</keyword>
<accession>U5D5A3</accession>
<evidence type="ECO:0000313" key="3">
    <source>
        <dbReference type="Proteomes" id="UP000017836"/>
    </source>
</evidence>
<protein>
    <submittedName>
        <fullName evidence="2">Uncharacterized protein</fullName>
    </submittedName>
</protein>
<dbReference type="EMBL" id="KI392442">
    <property type="protein sequence ID" value="ERN16592.1"/>
    <property type="molecule type" value="Genomic_DNA"/>
</dbReference>
<sequence length="102" mass="11827">MVAVVGAARWMQWGESRLQRIELGGNGRRQRESERSLWGSGDDGKWQRWQAGWRREKGRWNWLRLIVAEAMKKKKGESSRGEATVEEGEGRKRWAASGNDEK</sequence>
<dbReference type="Gramene" id="ERN16592">
    <property type="protein sequence ID" value="ERN16592"/>
    <property type="gene ID" value="AMTR_s00031p00232660"/>
</dbReference>
<organism evidence="2 3">
    <name type="scientific">Amborella trichopoda</name>
    <dbReference type="NCBI Taxonomy" id="13333"/>
    <lineage>
        <taxon>Eukaryota</taxon>
        <taxon>Viridiplantae</taxon>
        <taxon>Streptophyta</taxon>
        <taxon>Embryophyta</taxon>
        <taxon>Tracheophyta</taxon>
        <taxon>Spermatophyta</taxon>
        <taxon>Magnoliopsida</taxon>
        <taxon>Amborellales</taxon>
        <taxon>Amborellaceae</taxon>
        <taxon>Amborella</taxon>
    </lineage>
</organism>